<evidence type="ECO:0000313" key="2">
    <source>
        <dbReference type="Proteomes" id="UP000032250"/>
    </source>
</evidence>
<evidence type="ECO:0000313" key="1">
    <source>
        <dbReference type="EMBL" id="KIS24309.1"/>
    </source>
</evidence>
<dbReference type="Proteomes" id="UP000032250">
    <property type="component" value="Unassembled WGS sequence"/>
</dbReference>
<reference evidence="1 2" key="1">
    <citation type="submission" date="2014-06" db="EMBL/GenBank/DDBJ databases">
        <title>Genome characterization of distinct group I Clostridium botulinum lineages.</title>
        <authorList>
            <person name="Giordani F."/>
            <person name="Anselmo A."/>
            <person name="Fillo S."/>
            <person name="Palozzi A.M."/>
            <person name="Fortunato A."/>
            <person name="Gentile B."/>
            <person name="Ciammaruconi A."/>
            <person name="Anniballi F."/>
            <person name="De Medici D."/>
            <person name="Lista F."/>
        </authorList>
    </citation>
    <scope>NUCLEOTIDE SEQUENCE [LARGE SCALE GENOMIC DNA]</scope>
    <source>
        <strain evidence="1 2">B2 450</strain>
    </source>
</reference>
<organism evidence="1 2">
    <name type="scientific">Clostridium botulinum B2 450</name>
    <dbReference type="NCBI Taxonomy" id="1379739"/>
    <lineage>
        <taxon>Bacteria</taxon>
        <taxon>Bacillati</taxon>
        <taxon>Bacillota</taxon>
        <taxon>Clostridia</taxon>
        <taxon>Eubacteriales</taxon>
        <taxon>Clostridiaceae</taxon>
        <taxon>Clostridium</taxon>
    </lineage>
</organism>
<dbReference type="AlphaFoldDB" id="A0A0D1AME2"/>
<dbReference type="OrthoDB" id="1753259at2"/>
<dbReference type="EMBL" id="JXSU01000007">
    <property type="protein sequence ID" value="KIS24309.1"/>
    <property type="molecule type" value="Genomic_DNA"/>
</dbReference>
<name>A0A0D1AME2_CLOBO</name>
<dbReference type="HOGENOM" id="CLU_1254127_0_0_9"/>
<accession>A0A0D1AME2</accession>
<dbReference type="RefSeq" id="WP_003484763.1">
    <property type="nucleotide sequence ID" value="NZ_JXSU01000007.1"/>
</dbReference>
<comment type="caution">
    <text evidence="1">The sequence shown here is derived from an EMBL/GenBank/DDBJ whole genome shotgun (WGS) entry which is preliminary data.</text>
</comment>
<protein>
    <submittedName>
        <fullName evidence="1">Proline reductase</fullName>
    </submittedName>
</protein>
<dbReference type="PATRIC" id="fig|1379739.3.peg.2831"/>
<sequence length="220" mass="23956">MSMSAEHAEELKNEPAVVCCRTEEGTILSADNLEDPNIFPDMVDSGLLNIPGDCLKVGEVIGAKLLKTIDSLTPLTKDIVEGAKSLDGDVRSKSEIQIESPEEKAILKNNLKAGDVIKVEDLENPMHFEKLQDSLLIKSDEKVLTRGEVVGAKLTEDAPAISGVTASMLEGFEEKALEITQDSKEVDFNSVIPLNGNRGFLRLKMEEGTGIYIEIPFTQV</sequence>
<proteinExistence type="predicted"/>
<gene>
    <name evidence="1" type="ORF">N495_12245</name>
</gene>